<feature type="compositionally biased region" description="Polar residues" evidence="1">
    <location>
        <begin position="149"/>
        <end position="159"/>
    </location>
</feature>
<dbReference type="AlphaFoldDB" id="A0ABC8STP6"/>
<evidence type="ECO:0000313" key="2">
    <source>
        <dbReference type="EMBL" id="CAK9159195.1"/>
    </source>
</evidence>
<feature type="compositionally biased region" description="Polar residues" evidence="1">
    <location>
        <begin position="110"/>
        <end position="121"/>
    </location>
</feature>
<proteinExistence type="predicted"/>
<feature type="non-terminal residue" evidence="2">
    <location>
        <position position="209"/>
    </location>
</feature>
<gene>
    <name evidence="2" type="ORF">ILEXP_LOCUS27891</name>
</gene>
<feature type="compositionally biased region" description="Basic and acidic residues" evidence="1">
    <location>
        <begin position="1"/>
        <end position="28"/>
    </location>
</feature>
<keyword evidence="3" id="KW-1185">Reference proteome</keyword>
<comment type="caution">
    <text evidence="2">The sequence shown here is derived from an EMBL/GenBank/DDBJ whole genome shotgun (WGS) entry which is preliminary data.</text>
</comment>
<evidence type="ECO:0000256" key="1">
    <source>
        <dbReference type="SAM" id="MobiDB-lite"/>
    </source>
</evidence>
<feature type="region of interest" description="Disordered" evidence="1">
    <location>
        <begin position="1"/>
        <end position="66"/>
    </location>
</feature>
<evidence type="ECO:0000313" key="3">
    <source>
        <dbReference type="Proteomes" id="UP001642360"/>
    </source>
</evidence>
<name>A0ABC8STP6_9AQUA</name>
<reference evidence="2 3" key="1">
    <citation type="submission" date="2024-02" db="EMBL/GenBank/DDBJ databases">
        <authorList>
            <person name="Vignale AGUSTIN F."/>
            <person name="Sosa J E."/>
            <person name="Modenutti C."/>
        </authorList>
    </citation>
    <scope>NUCLEOTIDE SEQUENCE [LARGE SCALE GENOMIC DNA]</scope>
</reference>
<dbReference type="EMBL" id="CAUOFW020003322">
    <property type="protein sequence ID" value="CAK9159195.1"/>
    <property type="molecule type" value="Genomic_DNA"/>
</dbReference>
<sequence>MLDCRKSKREEEDKMGKQAYSPKEEGKQKTGILKKGQDLKGKEKEWQKVTRKGGPKVTVEEGHQVPNSLLYPNGLSEEGVIAANKFNVLNGDHSGKDVGEEENAEMENHNGTPIIENSTTGGLEAKEKEDLSLSTSNHEGIQGVGVENEMSSNAGSPSRSFEGMKVYEVIGTPSQTQGTGPDEVQQTAYGVRPQAMEGMTGMDLLRTLK</sequence>
<feature type="region of interest" description="Disordered" evidence="1">
    <location>
        <begin position="110"/>
        <end position="160"/>
    </location>
</feature>
<organism evidence="2 3">
    <name type="scientific">Ilex paraguariensis</name>
    <name type="common">yerba mate</name>
    <dbReference type="NCBI Taxonomy" id="185542"/>
    <lineage>
        <taxon>Eukaryota</taxon>
        <taxon>Viridiplantae</taxon>
        <taxon>Streptophyta</taxon>
        <taxon>Embryophyta</taxon>
        <taxon>Tracheophyta</taxon>
        <taxon>Spermatophyta</taxon>
        <taxon>Magnoliopsida</taxon>
        <taxon>eudicotyledons</taxon>
        <taxon>Gunneridae</taxon>
        <taxon>Pentapetalae</taxon>
        <taxon>asterids</taxon>
        <taxon>campanulids</taxon>
        <taxon>Aquifoliales</taxon>
        <taxon>Aquifoliaceae</taxon>
        <taxon>Ilex</taxon>
    </lineage>
</organism>
<accession>A0ABC8STP6</accession>
<dbReference type="Proteomes" id="UP001642360">
    <property type="component" value="Unassembled WGS sequence"/>
</dbReference>
<protein>
    <submittedName>
        <fullName evidence="2">Uncharacterized protein</fullName>
    </submittedName>
</protein>
<feature type="compositionally biased region" description="Basic and acidic residues" evidence="1">
    <location>
        <begin position="35"/>
        <end position="48"/>
    </location>
</feature>